<accession>A0A1L3F8R0</accession>
<keyword evidence="1" id="KW-0175">Coiled coil</keyword>
<protein>
    <recommendedName>
        <fullName evidence="4">DUF2130 domain-containing protein</fullName>
    </recommendedName>
</protein>
<reference evidence="2 3" key="1">
    <citation type="submission" date="2016-11" db="EMBL/GenBank/DDBJ databases">
        <title>Complete Genome Sequence of Bradyrhizobium sp. strain J5, an isolated from soybean nodule in Hokkaido.</title>
        <authorList>
            <person name="Kanehara K."/>
        </authorList>
    </citation>
    <scope>NUCLEOTIDE SEQUENCE [LARGE SCALE GENOMIC DNA]</scope>
    <source>
        <strain evidence="2 3">J5</strain>
    </source>
</reference>
<evidence type="ECO:0000313" key="2">
    <source>
        <dbReference type="EMBL" id="APG09679.1"/>
    </source>
</evidence>
<evidence type="ECO:0000313" key="3">
    <source>
        <dbReference type="Proteomes" id="UP000181962"/>
    </source>
</evidence>
<feature type="coiled-coil region" evidence="1">
    <location>
        <begin position="91"/>
        <end position="213"/>
    </location>
</feature>
<dbReference type="OrthoDB" id="3224137at2"/>
<sequence length="469" mass="53145">MHEIICPHCEKAFKVDESGYAEILKQVRDADFAKQLHERLELAERDKQGAVELAKAQVTGDLHKTAAAKDAEIQQLKSKLEASEVSQKLAVTEALNAVEKERDTLANALAQAEREKKAASELAEALLASEQHKITAVKEKEIQELKAKLQAVELEKKLAVTEAVGAIEKERDELKNGIKQVQLEKQLSEQSLKDKYETQIKDRDDAIERLKDMKARLSTKMVGETLEQHCETEFNRVRSMAFPRAYFEKDNDARTGSKGDYVFRDTDEAGTEIISIMFEMKNESDKTATKSKNEDFLKELDRDRTEKGCEYAILVSLLEPDNELYNTGIVDVFHRYPKMYVVRPQFFLPMITLLRNAAINSLKYKTELALVKAQNIDITQFESQLETFKTAFSKNYDLASRHFQTAIAEIDKSIDHLQKTKDALIGADRNLRLANDKAQDVTIKKLTRSNPTMAAKFAELKSHAAEAAE</sequence>
<dbReference type="PIRSF" id="PIRSF005850">
    <property type="entry name" value="UCP005850"/>
    <property type="match status" value="1"/>
</dbReference>
<dbReference type="AlphaFoldDB" id="A0A1L3F8R0"/>
<organism evidence="2 3">
    <name type="scientific">Bradyrhizobium japonicum</name>
    <dbReference type="NCBI Taxonomy" id="375"/>
    <lineage>
        <taxon>Bacteria</taxon>
        <taxon>Pseudomonadati</taxon>
        <taxon>Pseudomonadota</taxon>
        <taxon>Alphaproteobacteria</taxon>
        <taxon>Hyphomicrobiales</taxon>
        <taxon>Nitrobacteraceae</taxon>
        <taxon>Bradyrhizobium</taxon>
    </lineage>
</organism>
<dbReference type="RefSeq" id="WP_071910807.1">
    <property type="nucleotide sequence ID" value="NZ_CP017637.1"/>
</dbReference>
<gene>
    <name evidence="2" type="ORF">BKD09_15175</name>
</gene>
<dbReference type="Pfam" id="PF09903">
    <property type="entry name" value="DUF2130"/>
    <property type="match status" value="1"/>
</dbReference>
<dbReference type="Proteomes" id="UP000181962">
    <property type="component" value="Chromosome"/>
</dbReference>
<proteinExistence type="predicted"/>
<name>A0A1L3F8R0_BRAJP</name>
<dbReference type="InterPro" id="IPR019219">
    <property type="entry name" value="DUF2130"/>
</dbReference>
<evidence type="ECO:0008006" key="4">
    <source>
        <dbReference type="Google" id="ProtNLM"/>
    </source>
</evidence>
<evidence type="ECO:0000256" key="1">
    <source>
        <dbReference type="SAM" id="Coils"/>
    </source>
</evidence>
<dbReference type="EMBL" id="CP017637">
    <property type="protein sequence ID" value="APG09679.1"/>
    <property type="molecule type" value="Genomic_DNA"/>
</dbReference>